<sequence>MQGIEAGHRRGAPGCVARFRGRHAGLVARREQELRLLERHLGRTTEVLPDTEPGAAAFRPGLVRRLEALPTKQYHALEIALRAGYPAQPGKRTKLAPPSSTRRSRTPGSTSRACSNGRA</sequence>
<evidence type="ECO:0000256" key="1">
    <source>
        <dbReference type="SAM" id="MobiDB-lite"/>
    </source>
</evidence>
<organism evidence="2 3">
    <name type="scientific">Streptomyces aurantiogriseus</name>
    <dbReference type="NCBI Taxonomy" id="66870"/>
    <lineage>
        <taxon>Bacteria</taxon>
        <taxon>Bacillati</taxon>
        <taxon>Actinomycetota</taxon>
        <taxon>Actinomycetes</taxon>
        <taxon>Kitasatosporales</taxon>
        <taxon>Streptomycetaceae</taxon>
        <taxon>Streptomyces</taxon>
    </lineage>
</organism>
<reference evidence="2" key="2">
    <citation type="submission" date="2020-09" db="EMBL/GenBank/DDBJ databases">
        <authorList>
            <person name="Sun Q."/>
            <person name="Ohkuma M."/>
        </authorList>
    </citation>
    <scope>NUCLEOTIDE SEQUENCE</scope>
    <source>
        <strain evidence="2">JCM 4346</strain>
    </source>
</reference>
<dbReference type="RefSeq" id="WP_189940705.1">
    <property type="nucleotide sequence ID" value="NZ_BMSX01000015.1"/>
</dbReference>
<dbReference type="AlphaFoldDB" id="A0A918CQT4"/>
<evidence type="ECO:0000313" key="2">
    <source>
        <dbReference type="EMBL" id="GGR34248.1"/>
    </source>
</evidence>
<feature type="compositionally biased region" description="Low complexity" evidence="1">
    <location>
        <begin position="97"/>
        <end position="112"/>
    </location>
</feature>
<gene>
    <name evidence="2" type="ORF">GCM10010251_57930</name>
</gene>
<comment type="caution">
    <text evidence="2">The sequence shown here is derived from an EMBL/GenBank/DDBJ whole genome shotgun (WGS) entry which is preliminary data.</text>
</comment>
<keyword evidence="3" id="KW-1185">Reference proteome</keyword>
<accession>A0A918CQT4</accession>
<protein>
    <submittedName>
        <fullName evidence="2">Uncharacterized protein</fullName>
    </submittedName>
</protein>
<reference evidence="2" key="1">
    <citation type="journal article" date="2014" name="Int. J. Syst. Evol. Microbiol.">
        <title>Complete genome sequence of Corynebacterium casei LMG S-19264T (=DSM 44701T), isolated from a smear-ripened cheese.</title>
        <authorList>
            <consortium name="US DOE Joint Genome Institute (JGI-PGF)"/>
            <person name="Walter F."/>
            <person name="Albersmeier A."/>
            <person name="Kalinowski J."/>
            <person name="Ruckert C."/>
        </authorList>
    </citation>
    <scope>NUCLEOTIDE SEQUENCE</scope>
    <source>
        <strain evidence="2">JCM 4346</strain>
    </source>
</reference>
<feature type="region of interest" description="Disordered" evidence="1">
    <location>
        <begin position="85"/>
        <end position="119"/>
    </location>
</feature>
<dbReference type="EMBL" id="BMSX01000015">
    <property type="protein sequence ID" value="GGR34248.1"/>
    <property type="molecule type" value="Genomic_DNA"/>
</dbReference>
<evidence type="ECO:0000313" key="3">
    <source>
        <dbReference type="Proteomes" id="UP000658320"/>
    </source>
</evidence>
<proteinExistence type="predicted"/>
<dbReference type="Proteomes" id="UP000658320">
    <property type="component" value="Unassembled WGS sequence"/>
</dbReference>
<name>A0A918CQT4_9ACTN</name>